<keyword evidence="14" id="KW-0479">Metal-binding</keyword>
<dbReference type="InterPro" id="IPR018274">
    <property type="entry name" value="PEP_util_AS"/>
</dbReference>
<evidence type="ECO:0000256" key="14">
    <source>
        <dbReference type="ARBA" id="ARBA00022723"/>
    </source>
</evidence>
<comment type="subcellular location">
    <subcellularLocation>
        <location evidence="4">Cytoplasm</location>
    </subcellularLocation>
</comment>
<dbReference type="SUPFAM" id="SSF55804">
    <property type="entry name" value="Phoshotransferase/anion transport protein"/>
    <property type="match status" value="1"/>
</dbReference>
<dbReference type="EMBL" id="JABEQJ010000005">
    <property type="protein sequence ID" value="MBB2159609.1"/>
    <property type="molecule type" value="Genomic_DNA"/>
</dbReference>
<dbReference type="SUPFAM" id="SSF55594">
    <property type="entry name" value="HPr-like"/>
    <property type="match status" value="1"/>
</dbReference>
<dbReference type="GO" id="GO:0008965">
    <property type="term" value="F:phosphoenolpyruvate-protein phosphotransferase activity"/>
    <property type="evidence" value="ECO:0007669"/>
    <property type="project" value="UniProtKB-EC"/>
</dbReference>
<dbReference type="GO" id="GO:0009401">
    <property type="term" value="P:phosphoenolpyruvate-dependent sugar phosphotransferase system"/>
    <property type="evidence" value="ECO:0007669"/>
    <property type="project" value="UniProtKB-KW"/>
</dbReference>
<dbReference type="SUPFAM" id="SSF52009">
    <property type="entry name" value="Phosphohistidine domain"/>
    <property type="match status" value="1"/>
</dbReference>
<evidence type="ECO:0000256" key="11">
    <source>
        <dbReference type="ARBA" id="ARBA00022597"/>
    </source>
</evidence>
<keyword evidence="15" id="KW-0418">Kinase</keyword>
<dbReference type="PROSITE" id="PS00742">
    <property type="entry name" value="PEP_ENZYMES_2"/>
    <property type="match status" value="1"/>
</dbReference>
<organism evidence="19 20">
    <name type="scientific">Gluconacetobacter sacchari</name>
    <dbReference type="NCBI Taxonomy" id="92759"/>
    <lineage>
        <taxon>Bacteria</taxon>
        <taxon>Pseudomonadati</taxon>
        <taxon>Pseudomonadota</taxon>
        <taxon>Alphaproteobacteria</taxon>
        <taxon>Acetobacterales</taxon>
        <taxon>Acetobacteraceae</taxon>
        <taxon>Gluconacetobacter</taxon>
    </lineage>
</organism>
<keyword evidence="13" id="KW-0598">Phosphotransferase system</keyword>
<accession>A0A7W4IB35</accession>
<keyword evidence="16" id="KW-0460">Magnesium</keyword>
<dbReference type="PROSITE" id="PS00370">
    <property type="entry name" value="PEP_ENZYMES_PHOS_SITE"/>
    <property type="match status" value="1"/>
</dbReference>
<dbReference type="InterPro" id="IPR015813">
    <property type="entry name" value="Pyrv/PenolPyrv_kinase-like_dom"/>
</dbReference>
<dbReference type="PANTHER" id="PTHR46244">
    <property type="entry name" value="PHOSPHOENOLPYRUVATE-PROTEIN PHOSPHOTRANSFERASE"/>
    <property type="match status" value="1"/>
</dbReference>
<dbReference type="InterPro" id="IPR000121">
    <property type="entry name" value="PEP_util_C"/>
</dbReference>
<evidence type="ECO:0000256" key="2">
    <source>
        <dbReference type="ARBA" id="ARBA00001946"/>
    </source>
</evidence>
<evidence type="ECO:0000256" key="4">
    <source>
        <dbReference type="ARBA" id="ARBA00004496"/>
    </source>
</evidence>
<dbReference type="InterPro" id="IPR008731">
    <property type="entry name" value="PTS_EIN"/>
</dbReference>
<comment type="caution">
    <text evidence="19">The sequence shown here is derived from an EMBL/GenBank/DDBJ whole genome shotgun (WGS) entry which is preliminary data.</text>
</comment>
<protein>
    <recommendedName>
        <fullName evidence="7">Multiphosphoryl transfer protein</fullName>
        <ecNumber evidence="6">2.7.3.9</ecNumber>
    </recommendedName>
</protein>
<evidence type="ECO:0000256" key="12">
    <source>
        <dbReference type="ARBA" id="ARBA00022679"/>
    </source>
</evidence>
<feature type="domain" description="PTS EIIA type-2" evidence="17">
    <location>
        <begin position="56"/>
        <end position="196"/>
    </location>
</feature>
<comment type="cofactor">
    <cofactor evidence="2">
        <name>Mg(2+)</name>
        <dbReference type="ChEBI" id="CHEBI:18420"/>
    </cofactor>
</comment>
<dbReference type="InterPro" id="IPR008279">
    <property type="entry name" value="PEP-util_enz_mobile_dom"/>
</dbReference>
<dbReference type="PANTHER" id="PTHR46244:SF6">
    <property type="entry name" value="PHOSPHOENOLPYRUVATE-PROTEIN PHOSPHOTRANSFERASE"/>
    <property type="match status" value="1"/>
</dbReference>
<gene>
    <name evidence="19" type="primary">ptsP</name>
    <name evidence="19" type="ORF">HLH48_05385</name>
</gene>
<keyword evidence="11" id="KW-0762">Sugar transport</keyword>
<dbReference type="InterPro" id="IPR002114">
    <property type="entry name" value="PTS_HPr_Ser_P_site"/>
</dbReference>
<dbReference type="Gene3D" id="3.50.30.10">
    <property type="entry name" value="Phosphohistidine domain"/>
    <property type="match status" value="1"/>
</dbReference>
<dbReference type="SUPFAM" id="SSF47831">
    <property type="entry name" value="Enzyme I of the PEP:sugar phosphotransferase system HPr-binding (sub)domain"/>
    <property type="match status" value="1"/>
</dbReference>
<evidence type="ECO:0000313" key="19">
    <source>
        <dbReference type="EMBL" id="MBB2159609.1"/>
    </source>
</evidence>
<evidence type="ECO:0000259" key="18">
    <source>
        <dbReference type="PROSITE" id="PS51350"/>
    </source>
</evidence>
<sequence>MLHERAYTQRAYAHGIVPVSCLLTKTSENVFPIFQIRISKIRRRSGQRMSPTPSFGREVETLIRIDARAADKEDAIRQAGQLLVAAGCVAPGYEESMIRREQVANTYLGSGVAIPHGTGEDKGLVRRDGIVVLQFVDGITWNPGQVAHLVVGIAAGSDSHIAILRRLTRLIQNEDRLRALATTHDPEVIAAALRDESPAPAPTGAAEDYPERVEWIVDYPTGLHARPASTWSETAKGAGAPLRVRHGTEAADPRSLVALLQLGLKAGDTIVISAGGANARAALDRFHGVVTRLTAQEKADAARAAEKAAAAAKAGPLKGWTPVGTPRLVTGVAASPGLAIGRIHILAATEADVPDKPVDLAAGGALLNGALVRTRAQMAALVDETTRRLGAGDAAIFVAQAGLLDDTDLITLTCQIMVEGHGVAWSWHEAIERMATQLASLGNPVLAARAADLRDVGRRVLAQIDPDLGTGTLADLPEEPCILVASDLSPSDTATLDIDRVAGIATALGGPTSHSAILARTLGLPSAVAGGPGLLALAPGTTAIVDGDTGRIWLDPAEADLESARAWLAERARLRAAEEEKRANPAETTDGHRVAIGANVNRPDQVAFCLSQGAEGVGLMRTEFLFLERGETPSEDEQYTVYRDMIEALGDRPLIVRTLDIGGDKQVPHLDLPHEENPFLGVRGARLLLRRPDLLDPQLRALYRAAKAGGELLIMFPMITSVPELVALRGRCEAIRAEFDAPSVPIGIMIEVPAAAVQAHVLAEHADFFSVGTNDLTQYTLAIDRQNPELASEADSLHPAVLNLIAQTVEGARRHGRWVGVCGGLAGDPFGAALLTGLGVDELSMTPRDIPAVKARIRGTSLADLRALAARALQAGTPDAVRALDGAPTTAPDAAPAGKES</sequence>
<dbReference type="InterPro" id="IPR023151">
    <property type="entry name" value="PEP_util_CS"/>
</dbReference>
<dbReference type="InterPro" id="IPR002178">
    <property type="entry name" value="PTS_EIIA_type-2_dom"/>
</dbReference>
<evidence type="ECO:0000256" key="1">
    <source>
        <dbReference type="ARBA" id="ARBA00000683"/>
    </source>
</evidence>
<evidence type="ECO:0000256" key="5">
    <source>
        <dbReference type="ARBA" id="ARBA00007837"/>
    </source>
</evidence>
<evidence type="ECO:0000256" key="16">
    <source>
        <dbReference type="ARBA" id="ARBA00022842"/>
    </source>
</evidence>
<dbReference type="EC" id="2.7.3.9" evidence="6"/>
<evidence type="ECO:0000256" key="8">
    <source>
        <dbReference type="ARBA" id="ARBA00022448"/>
    </source>
</evidence>
<dbReference type="Gene3D" id="3.40.930.10">
    <property type="entry name" value="Mannitol-specific EII, Chain A"/>
    <property type="match status" value="1"/>
</dbReference>
<dbReference type="InterPro" id="IPR006318">
    <property type="entry name" value="PTS_EI-like"/>
</dbReference>
<keyword evidence="12 19" id="KW-0808">Transferase</keyword>
<dbReference type="Pfam" id="PF00359">
    <property type="entry name" value="PTS_EIIA_2"/>
    <property type="match status" value="1"/>
</dbReference>
<evidence type="ECO:0000256" key="15">
    <source>
        <dbReference type="ARBA" id="ARBA00022777"/>
    </source>
</evidence>
<evidence type="ECO:0000256" key="6">
    <source>
        <dbReference type="ARBA" id="ARBA00012232"/>
    </source>
</evidence>
<dbReference type="NCBIfam" id="TIGR01417">
    <property type="entry name" value="PTS_I_fam"/>
    <property type="match status" value="1"/>
</dbReference>
<dbReference type="InterPro" id="IPR035895">
    <property type="entry name" value="HPr-like_sf"/>
</dbReference>
<dbReference type="InterPro" id="IPR000032">
    <property type="entry name" value="HPr-like"/>
</dbReference>
<comment type="similarity">
    <text evidence="5">Belongs to the PEP-utilizing enzyme family.</text>
</comment>
<keyword evidence="19" id="KW-0670">Pyruvate</keyword>
<dbReference type="InterPro" id="IPR036637">
    <property type="entry name" value="Phosphohistidine_dom_sf"/>
</dbReference>
<dbReference type="CDD" id="cd00211">
    <property type="entry name" value="PTS_IIA_fru"/>
    <property type="match status" value="1"/>
</dbReference>
<evidence type="ECO:0000256" key="3">
    <source>
        <dbReference type="ARBA" id="ARBA00003136"/>
    </source>
</evidence>
<dbReference type="SUPFAM" id="SSF51621">
    <property type="entry name" value="Phosphoenolpyruvate/pyruvate domain"/>
    <property type="match status" value="1"/>
</dbReference>
<reference evidence="19 20" key="1">
    <citation type="submission" date="2020-04" db="EMBL/GenBank/DDBJ databases">
        <title>Description of novel Gluconacetobacter.</title>
        <authorList>
            <person name="Sombolestani A."/>
        </authorList>
    </citation>
    <scope>NUCLEOTIDE SEQUENCE [LARGE SCALE GENOMIC DNA]</scope>
    <source>
        <strain evidence="19 20">LMG 19747</strain>
    </source>
</reference>
<evidence type="ECO:0000313" key="20">
    <source>
        <dbReference type="Proteomes" id="UP000589085"/>
    </source>
</evidence>
<evidence type="ECO:0000256" key="13">
    <source>
        <dbReference type="ARBA" id="ARBA00022683"/>
    </source>
</evidence>
<dbReference type="InterPro" id="IPR040442">
    <property type="entry name" value="Pyrv_kinase-like_dom_sf"/>
</dbReference>
<dbReference type="CDD" id="cd00367">
    <property type="entry name" value="PTS-HPr_like"/>
    <property type="match status" value="1"/>
</dbReference>
<dbReference type="PROSITE" id="PS51094">
    <property type="entry name" value="PTS_EIIA_TYPE_2"/>
    <property type="match status" value="1"/>
</dbReference>
<dbReference type="Proteomes" id="UP000589085">
    <property type="component" value="Unassembled WGS sequence"/>
</dbReference>
<dbReference type="Pfam" id="PF02896">
    <property type="entry name" value="PEP-utilizers_C"/>
    <property type="match status" value="1"/>
</dbReference>
<proteinExistence type="inferred from homology"/>
<feature type="domain" description="HPr" evidence="18">
    <location>
        <begin position="210"/>
        <end position="302"/>
    </location>
</feature>
<dbReference type="GO" id="GO:0046872">
    <property type="term" value="F:metal ion binding"/>
    <property type="evidence" value="ECO:0007669"/>
    <property type="project" value="UniProtKB-KW"/>
</dbReference>
<dbReference type="InterPro" id="IPR001020">
    <property type="entry name" value="PTS_HPr_His_P_site"/>
</dbReference>
<name>A0A7W4IB35_9PROT</name>
<keyword evidence="9" id="KW-0963">Cytoplasm</keyword>
<dbReference type="Pfam" id="PF00391">
    <property type="entry name" value="PEP-utilizers"/>
    <property type="match status" value="1"/>
</dbReference>
<evidence type="ECO:0000259" key="17">
    <source>
        <dbReference type="PROSITE" id="PS51094"/>
    </source>
</evidence>
<keyword evidence="8" id="KW-0813">Transport</keyword>
<dbReference type="InterPro" id="IPR016152">
    <property type="entry name" value="PTrfase/Anion_transptr"/>
</dbReference>
<dbReference type="Pfam" id="PF00381">
    <property type="entry name" value="PTS-HPr"/>
    <property type="match status" value="1"/>
</dbReference>
<dbReference type="Pfam" id="PF05524">
    <property type="entry name" value="PEP-utilisers_N"/>
    <property type="match status" value="1"/>
</dbReference>
<comment type="catalytic activity">
    <reaction evidence="1">
        <text>L-histidyl-[protein] + phosphoenolpyruvate = N(pros)-phospho-L-histidyl-[protein] + pyruvate</text>
        <dbReference type="Rhea" id="RHEA:23880"/>
        <dbReference type="Rhea" id="RHEA-COMP:9745"/>
        <dbReference type="Rhea" id="RHEA-COMP:9746"/>
        <dbReference type="ChEBI" id="CHEBI:15361"/>
        <dbReference type="ChEBI" id="CHEBI:29979"/>
        <dbReference type="ChEBI" id="CHEBI:58702"/>
        <dbReference type="ChEBI" id="CHEBI:64837"/>
        <dbReference type="EC" id="2.7.3.9"/>
    </reaction>
</comment>
<dbReference type="PROSITE" id="PS00372">
    <property type="entry name" value="PTS_EIIA_TYPE_2_HIS"/>
    <property type="match status" value="1"/>
</dbReference>
<evidence type="ECO:0000256" key="7">
    <source>
        <dbReference type="ARBA" id="ARBA00015565"/>
    </source>
</evidence>
<dbReference type="PRINTS" id="PR00107">
    <property type="entry name" value="PHOSPHOCPHPR"/>
</dbReference>
<dbReference type="InterPro" id="IPR036618">
    <property type="entry name" value="PtsI_HPr-bd_sf"/>
</dbReference>
<comment type="function">
    <text evidence="3">The phosphoenolpyruvate-dependent sugar phosphotransferase system (sugar PTS), a major carbohydrate active transport system, catalyzes the phosphorylation of incoming sugar substrates concomitantly with their translocation across the cell membrane. The enzyme II FruAB PTS system is involved in fructose transport.</text>
</comment>
<dbReference type="AlphaFoldDB" id="A0A7W4IB35"/>
<dbReference type="Gene3D" id="1.10.274.10">
    <property type="entry name" value="PtsI, HPr-binding domain"/>
    <property type="match status" value="1"/>
</dbReference>
<dbReference type="GO" id="GO:0005737">
    <property type="term" value="C:cytoplasm"/>
    <property type="evidence" value="ECO:0007669"/>
    <property type="project" value="UniProtKB-SubCell"/>
</dbReference>
<dbReference type="Gene3D" id="3.20.20.60">
    <property type="entry name" value="Phosphoenolpyruvate-binding domains"/>
    <property type="match status" value="1"/>
</dbReference>
<dbReference type="GO" id="GO:0016301">
    <property type="term" value="F:kinase activity"/>
    <property type="evidence" value="ECO:0007669"/>
    <property type="project" value="UniProtKB-KW"/>
</dbReference>
<dbReference type="PROSITE" id="PS00369">
    <property type="entry name" value="PTS_HPR_HIS"/>
    <property type="match status" value="1"/>
</dbReference>
<keyword evidence="10" id="KW-0597">Phosphoprotein</keyword>
<dbReference type="PROSITE" id="PS51350">
    <property type="entry name" value="PTS_HPR_DOM"/>
    <property type="match status" value="1"/>
</dbReference>
<dbReference type="PRINTS" id="PR01736">
    <property type="entry name" value="PHPHTRNFRASE"/>
</dbReference>
<dbReference type="PROSITE" id="PS00589">
    <property type="entry name" value="PTS_HPR_SER"/>
    <property type="match status" value="1"/>
</dbReference>
<dbReference type="InterPro" id="IPR050499">
    <property type="entry name" value="PEP-utilizing_PTS_enzyme"/>
</dbReference>
<dbReference type="Gene3D" id="3.30.1340.10">
    <property type="entry name" value="HPr-like"/>
    <property type="match status" value="1"/>
</dbReference>
<evidence type="ECO:0000256" key="10">
    <source>
        <dbReference type="ARBA" id="ARBA00022553"/>
    </source>
</evidence>
<evidence type="ECO:0000256" key="9">
    <source>
        <dbReference type="ARBA" id="ARBA00022490"/>
    </source>
</evidence>